<dbReference type="SUPFAM" id="SSF51735">
    <property type="entry name" value="NAD(P)-binding Rossmann-fold domains"/>
    <property type="match status" value="1"/>
</dbReference>
<reference evidence="2" key="1">
    <citation type="journal article" date="2014" name="Front. Microbiol.">
        <title>High frequency of phylogenetically diverse reductive dehalogenase-homologous genes in deep subseafloor sedimentary metagenomes.</title>
        <authorList>
            <person name="Kawai M."/>
            <person name="Futagami T."/>
            <person name="Toyoda A."/>
            <person name="Takaki Y."/>
            <person name="Nishi S."/>
            <person name="Hori S."/>
            <person name="Arai W."/>
            <person name="Tsubouchi T."/>
            <person name="Morono Y."/>
            <person name="Uchiyama I."/>
            <person name="Ito T."/>
            <person name="Fujiyama A."/>
            <person name="Inagaki F."/>
            <person name="Takami H."/>
        </authorList>
    </citation>
    <scope>NUCLEOTIDE SEQUENCE</scope>
    <source>
        <strain evidence="2">Expedition CK06-06</strain>
    </source>
</reference>
<accession>X1N0E8</accession>
<organism evidence="2">
    <name type="scientific">marine sediment metagenome</name>
    <dbReference type="NCBI Taxonomy" id="412755"/>
    <lineage>
        <taxon>unclassified sequences</taxon>
        <taxon>metagenomes</taxon>
        <taxon>ecological metagenomes</taxon>
    </lineage>
</organism>
<dbReference type="Gene3D" id="3.40.50.720">
    <property type="entry name" value="NAD(P)-binding Rossmann-like Domain"/>
    <property type="match status" value="1"/>
</dbReference>
<dbReference type="InterPro" id="IPR003148">
    <property type="entry name" value="RCK_N"/>
</dbReference>
<comment type="caution">
    <text evidence="2">The sequence shown here is derived from an EMBL/GenBank/DDBJ whole genome shotgun (WGS) entry which is preliminary data.</text>
</comment>
<feature type="domain" description="RCK N-terminal" evidence="1">
    <location>
        <begin position="3"/>
        <end position="35"/>
    </location>
</feature>
<proteinExistence type="predicted"/>
<evidence type="ECO:0000259" key="1">
    <source>
        <dbReference type="Pfam" id="PF02254"/>
    </source>
</evidence>
<dbReference type="AlphaFoldDB" id="X1N0E8"/>
<sequence>MYIIIVGGGRVGYYLARALLDEGHEVLIIEKNATISET</sequence>
<gene>
    <name evidence="2" type="ORF">S06H3_38489</name>
</gene>
<name>X1N0E8_9ZZZZ</name>
<dbReference type="Pfam" id="PF02254">
    <property type="entry name" value="TrkA_N"/>
    <property type="match status" value="1"/>
</dbReference>
<evidence type="ECO:0000313" key="2">
    <source>
        <dbReference type="EMBL" id="GAI37023.1"/>
    </source>
</evidence>
<dbReference type="InterPro" id="IPR036291">
    <property type="entry name" value="NAD(P)-bd_dom_sf"/>
</dbReference>
<protein>
    <recommendedName>
        <fullName evidence="1">RCK N-terminal domain-containing protein</fullName>
    </recommendedName>
</protein>
<dbReference type="EMBL" id="BARV01023462">
    <property type="protein sequence ID" value="GAI37023.1"/>
    <property type="molecule type" value="Genomic_DNA"/>
</dbReference>
<feature type="non-terminal residue" evidence="2">
    <location>
        <position position="38"/>
    </location>
</feature>
<dbReference type="GO" id="GO:0006813">
    <property type="term" value="P:potassium ion transport"/>
    <property type="evidence" value="ECO:0007669"/>
    <property type="project" value="InterPro"/>
</dbReference>